<sequence>MCYSKSPKYNVNYKFSTWIDTISTNSEREDEFYELESMYQNEARKYINDLFNKEVVTNYPKPVTLLEEVFSIFLRDGDKILDIFGGSGTTGEACMKLNAAKNIKVDFVIVQISKPKPEKTIYNISNLIVKRNQKALEAIQVLYGKSNMGFGVFKDSFYTDEILFKEID</sequence>
<dbReference type="GO" id="GO:0032259">
    <property type="term" value="P:methylation"/>
    <property type="evidence" value="ECO:0007669"/>
    <property type="project" value="UniProtKB-KW"/>
</dbReference>
<dbReference type="Pfam" id="PF01555">
    <property type="entry name" value="N6_N4_Mtase"/>
    <property type="match status" value="1"/>
</dbReference>
<dbReference type="EMBL" id="ADLY01000054">
    <property type="protein sequence ID" value="EHG26198.1"/>
    <property type="molecule type" value="Genomic_DNA"/>
</dbReference>
<dbReference type="GO" id="GO:0003677">
    <property type="term" value="F:DNA binding"/>
    <property type="evidence" value="ECO:0007669"/>
    <property type="project" value="InterPro"/>
</dbReference>
<accession>A0AA87K6N3</accession>
<feature type="domain" description="DNA methylase N-4/N-6" evidence="4">
    <location>
        <begin position="2"/>
        <end position="99"/>
    </location>
</feature>
<dbReference type="GO" id="GO:0008170">
    <property type="term" value="F:N-methyltransferase activity"/>
    <property type="evidence" value="ECO:0007669"/>
    <property type="project" value="InterPro"/>
</dbReference>
<dbReference type="Proteomes" id="UP000004393">
    <property type="component" value="Unassembled WGS sequence"/>
</dbReference>
<evidence type="ECO:0000313" key="6">
    <source>
        <dbReference type="Proteomes" id="UP000004393"/>
    </source>
</evidence>
<dbReference type="InterPro" id="IPR029063">
    <property type="entry name" value="SAM-dependent_MTases_sf"/>
</dbReference>
<dbReference type="AlphaFoldDB" id="A0AA87K6N3"/>
<keyword evidence="3" id="KW-0680">Restriction system</keyword>
<evidence type="ECO:0000256" key="3">
    <source>
        <dbReference type="ARBA" id="ARBA00022747"/>
    </source>
</evidence>
<evidence type="ECO:0000256" key="2">
    <source>
        <dbReference type="ARBA" id="ARBA00022679"/>
    </source>
</evidence>
<gene>
    <name evidence="5" type="ORF">HMPREF9478_03000</name>
</gene>
<evidence type="ECO:0000259" key="4">
    <source>
        <dbReference type="Pfam" id="PF01555"/>
    </source>
</evidence>
<protein>
    <recommendedName>
        <fullName evidence="4">DNA methylase N-4/N-6 domain-containing protein</fullName>
    </recommendedName>
</protein>
<keyword evidence="1" id="KW-0489">Methyltransferase</keyword>
<dbReference type="InterPro" id="IPR002941">
    <property type="entry name" value="DNA_methylase_N4/N6"/>
</dbReference>
<dbReference type="GO" id="GO:0009307">
    <property type="term" value="P:DNA restriction-modification system"/>
    <property type="evidence" value="ECO:0007669"/>
    <property type="project" value="UniProtKB-KW"/>
</dbReference>
<evidence type="ECO:0000313" key="5">
    <source>
        <dbReference type="EMBL" id="EHG26198.1"/>
    </source>
</evidence>
<name>A0AA87K6N3_9ENTE</name>
<comment type="caution">
    <text evidence="5">The sequence shown here is derived from an EMBL/GenBank/DDBJ whole genome shotgun (WGS) entry which is preliminary data.</text>
</comment>
<dbReference type="Gene3D" id="3.40.50.150">
    <property type="entry name" value="Vaccinia Virus protein VP39"/>
    <property type="match status" value="1"/>
</dbReference>
<evidence type="ECO:0000256" key="1">
    <source>
        <dbReference type="ARBA" id="ARBA00022603"/>
    </source>
</evidence>
<reference evidence="5 6" key="1">
    <citation type="submission" date="2011-10" db="EMBL/GenBank/DDBJ databases">
        <title>The Genome Sequence of Enterococcus saccharolyticus 30_1.</title>
        <authorList>
            <consortium name="The Broad Institute Genome Sequencing Platform"/>
            <person name="Earl A."/>
            <person name="Ward D."/>
            <person name="Feldgarden M."/>
            <person name="Gevers D."/>
            <person name="Daigneault M."/>
            <person name="Strauss J."/>
            <person name="Allen-Vercoe E."/>
            <person name="Young S.K."/>
            <person name="Zeng Q."/>
            <person name="Gargeya S."/>
            <person name="Fitzgerald M."/>
            <person name="Haas B."/>
            <person name="Abouelleil A."/>
            <person name="Alvarado L."/>
            <person name="Arachchi H.M."/>
            <person name="Berlin A."/>
            <person name="Brown A."/>
            <person name="Chapman S.B."/>
            <person name="Chen Z."/>
            <person name="Dunbar C."/>
            <person name="Freedman E."/>
            <person name="Gearin G."/>
            <person name="Gellesch M."/>
            <person name="Goldberg J."/>
            <person name="Griggs A."/>
            <person name="Gujja S."/>
            <person name="Heiman D."/>
            <person name="Howarth C."/>
            <person name="Larson L."/>
            <person name="Lui A."/>
            <person name="MacDonald P.J.P."/>
            <person name="Montmayeur A."/>
            <person name="Murphy C."/>
            <person name="Neiman D."/>
            <person name="Pearson M."/>
            <person name="Priest M."/>
            <person name="Roberts A."/>
            <person name="Saif S."/>
            <person name="Shea T."/>
            <person name="Shenoy N."/>
            <person name="Sisk P."/>
            <person name="Stolte C."/>
            <person name="Sykes S."/>
            <person name="Wortman J."/>
            <person name="Nusbaum C."/>
            <person name="Birren B."/>
        </authorList>
    </citation>
    <scope>NUCLEOTIDE SEQUENCE [LARGE SCALE GENOMIC DNA]</scope>
    <source>
        <strain evidence="5 6">30_1</strain>
    </source>
</reference>
<keyword evidence="2" id="KW-0808">Transferase</keyword>
<organism evidence="5 6">
    <name type="scientific">Enterococcus saccharolyticus 30_1</name>
    <dbReference type="NCBI Taxonomy" id="742813"/>
    <lineage>
        <taxon>Bacteria</taxon>
        <taxon>Bacillati</taxon>
        <taxon>Bacillota</taxon>
        <taxon>Bacilli</taxon>
        <taxon>Lactobacillales</taxon>
        <taxon>Enterococcaceae</taxon>
        <taxon>Enterococcus</taxon>
    </lineage>
</organism>
<proteinExistence type="predicted"/>
<dbReference type="SUPFAM" id="SSF53335">
    <property type="entry name" value="S-adenosyl-L-methionine-dependent methyltransferases"/>
    <property type="match status" value="1"/>
</dbReference>
<keyword evidence="6" id="KW-1185">Reference proteome</keyword>